<dbReference type="AlphaFoldDB" id="A0A133NC82"/>
<evidence type="ECO:0000256" key="1">
    <source>
        <dbReference type="ARBA" id="ARBA00022722"/>
    </source>
</evidence>
<dbReference type="Pfam" id="PF00149">
    <property type="entry name" value="Metallophos"/>
    <property type="match status" value="1"/>
</dbReference>
<gene>
    <name evidence="5" type="ORF">HMPREF3206_01181</name>
</gene>
<dbReference type="InterPro" id="IPR004843">
    <property type="entry name" value="Calcineurin-like_PHP"/>
</dbReference>
<comment type="caution">
    <text evidence="5">The sequence shown here is derived from an EMBL/GenBank/DDBJ whole genome shotgun (WGS) entry which is preliminary data.</text>
</comment>
<dbReference type="RefSeq" id="WP_060793715.1">
    <property type="nucleotide sequence ID" value="NZ_KQ956550.1"/>
</dbReference>
<feature type="domain" description="Calcineurin-like phosphoesterase" evidence="4">
    <location>
        <begin position="1"/>
        <end position="200"/>
    </location>
</feature>
<evidence type="ECO:0000256" key="3">
    <source>
        <dbReference type="ARBA" id="ARBA00022839"/>
    </source>
</evidence>
<dbReference type="InterPro" id="IPR029052">
    <property type="entry name" value="Metallo-depent_PP-like"/>
</dbReference>
<dbReference type="InterPro" id="IPR050535">
    <property type="entry name" value="DNA_Repair-Maintenance_Comp"/>
</dbReference>
<accession>A0A133NC82</accession>
<dbReference type="PATRIC" id="fig|134605.3.peg.1165"/>
<name>A0A133NC82_9FUSO</name>
<dbReference type="PANTHER" id="PTHR30337">
    <property type="entry name" value="COMPONENT OF ATP-DEPENDENT DSDNA EXONUCLEASE"/>
    <property type="match status" value="1"/>
</dbReference>
<evidence type="ECO:0000313" key="5">
    <source>
        <dbReference type="EMBL" id="KXA13872.1"/>
    </source>
</evidence>
<protein>
    <submittedName>
        <fullName evidence="5">Ser/Thr phosphatase family protein</fullName>
    </submittedName>
</protein>
<dbReference type="CDD" id="cd00840">
    <property type="entry name" value="MPP_Mre11_N"/>
    <property type="match status" value="1"/>
</dbReference>
<dbReference type="Gene3D" id="3.60.21.10">
    <property type="match status" value="1"/>
</dbReference>
<evidence type="ECO:0000259" key="4">
    <source>
        <dbReference type="Pfam" id="PF00149"/>
    </source>
</evidence>
<dbReference type="InterPro" id="IPR041796">
    <property type="entry name" value="Mre11_N"/>
</dbReference>
<dbReference type="GO" id="GO:0004527">
    <property type="term" value="F:exonuclease activity"/>
    <property type="evidence" value="ECO:0007669"/>
    <property type="project" value="UniProtKB-KW"/>
</dbReference>
<proteinExistence type="predicted"/>
<reference evidence="6" key="1">
    <citation type="submission" date="2016-01" db="EMBL/GenBank/DDBJ databases">
        <authorList>
            <person name="Mitreva M."/>
            <person name="Pepin K.H."/>
            <person name="Mihindukulasuriya K.A."/>
            <person name="Fulton R."/>
            <person name="Fronick C."/>
            <person name="O'Laughlin M."/>
            <person name="Miner T."/>
            <person name="Herter B."/>
            <person name="Rosa B.A."/>
            <person name="Cordes M."/>
            <person name="Tomlinson C."/>
            <person name="Wollam A."/>
            <person name="Palsikar V.B."/>
            <person name="Mardis E.R."/>
            <person name="Wilson R.K."/>
        </authorList>
    </citation>
    <scope>NUCLEOTIDE SEQUENCE [LARGE SCALE GENOMIC DNA]</scope>
    <source>
        <strain evidence="6">CMW8396</strain>
    </source>
</reference>
<sequence>MKILHCSDLHLGKRPSGNKKFTETRYQDYFQAFEQLIEKISSLEIDVFLIAGDIFDKKEINANILERTEALFQKLKYDHPKMTILVIEGNHDVISRQEDSWLEYLKNKGYCEAFSYRKDYEKENCFQQGDVSFYPVGYPGFMVEKALQDLAEHLDSSKKNIVIVHTAIFGMENLPGLVSTETIDLFRDKVVYMAGGHIHSFSSYPKEKPYFFVPGSLEYTNIPREKSSQKGAIYFDTDTGDFERILISPRKRIRTDIFSWESEIEEEFQRFLQKYSQKQEEILIIPVNVKNTEYFPLERLEEIAEKEGILKVYFEIRESILGKEEEQEEYSSLEEVERELIESWDILKHPESFIRSFPRLKEFSIESNQENLFQLLDEILEEDENAD</sequence>
<keyword evidence="1" id="KW-0540">Nuclease</keyword>
<dbReference type="Proteomes" id="UP000070617">
    <property type="component" value="Unassembled WGS sequence"/>
</dbReference>
<keyword evidence="3" id="KW-0269">Exonuclease</keyword>
<organism evidence="5 6">
    <name type="scientific">Fusobacterium equinum</name>
    <dbReference type="NCBI Taxonomy" id="134605"/>
    <lineage>
        <taxon>Bacteria</taxon>
        <taxon>Fusobacteriati</taxon>
        <taxon>Fusobacteriota</taxon>
        <taxon>Fusobacteriia</taxon>
        <taxon>Fusobacteriales</taxon>
        <taxon>Fusobacteriaceae</taxon>
        <taxon>Fusobacterium</taxon>
    </lineage>
</organism>
<dbReference type="PANTHER" id="PTHR30337:SF0">
    <property type="entry name" value="NUCLEASE SBCCD SUBUNIT D"/>
    <property type="match status" value="1"/>
</dbReference>
<evidence type="ECO:0000256" key="2">
    <source>
        <dbReference type="ARBA" id="ARBA00022801"/>
    </source>
</evidence>
<evidence type="ECO:0000313" key="6">
    <source>
        <dbReference type="Proteomes" id="UP000070617"/>
    </source>
</evidence>
<keyword evidence="2" id="KW-0378">Hydrolase</keyword>
<dbReference type="STRING" id="134605.HMPREF3206_01181"/>
<dbReference type="SUPFAM" id="SSF56300">
    <property type="entry name" value="Metallo-dependent phosphatases"/>
    <property type="match status" value="1"/>
</dbReference>
<keyword evidence="6" id="KW-1185">Reference proteome</keyword>
<dbReference type="EMBL" id="LRPX01000058">
    <property type="protein sequence ID" value="KXA13872.1"/>
    <property type="molecule type" value="Genomic_DNA"/>
</dbReference>